<dbReference type="PROSITE" id="PS01063">
    <property type="entry name" value="SIGMA70_ECF"/>
    <property type="match status" value="1"/>
</dbReference>
<evidence type="ECO:0000313" key="12">
    <source>
        <dbReference type="Proteomes" id="UP000660668"/>
    </source>
</evidence>
<dbReference type="Proteomes" id="UP000660668">
    <property type="component" value="Unassembled WGS sequence"/>
</dbReference>
<protein>
    <recommendedName>
        <fullName evidence="7">RNA polymerase sigma factor</fullName>
    </recommendedName>
</protein>
<dbReference type="Pfam" id="PF08281">
    <property type="entry name" value="Sigma70_r4_2"/>
    <property type="match status" value="1"/>
</dbReference>
<keyword evidence="4 7" id="KW-0731">Sigma factor</keyword>
<proteinExistence type="inferred from homology"/>
<dbReference type="InterPro" id="IPR013249">
    <property type="entry name" value="RNA_pol_sigma70_r4_t2"/>
</dbReference>
<dbReference type="Gene3D" id="3.10.450.50">
    <property type="match status" value="1"/>
</dbReference>
<sequence length="381" mass="41858">MIRRQPHGSTPPLPPPGDEFPQVGESAGGRQTSRRQPVTVTSPHPRTLVTDVPDVPANELDDFPALTERYQRELLAHCYRMSGSVHEAEDLVQETLIRAWKSADKFEGRSSVRTWLYRIATNVCLTNLEGRPRRPLPAGLGTSDQLAGDALESDHEIPWLEPVPDAAVVIAEKDTIRLAFIAALQHLPARQRAVLILRDVLRWSAAETAEALDTTTAAVNSALQRAHAVMADKQPHPDTVSDELTAAQRALLDRYVDAFWRKDIATIVGLLQHDATWDMPPYLNWYRGAANIGELVGTHCPGGVNEMMLVPTTANAQPAFALYMKGWQGDQSGDFVPFHIQVLDLEGDRVRHVSAFFEPSLFATFGLPARLPADSVPAGAA</sequence>
<feature type="domain" description="RNA polymerase sigma factor 70 region 4 type 2" evidence="10">
    <location>
        <begin position="178"/>
        <end position="226"/>
    </location>
</feature>
<reference evidence="11" key="1">
    <citation type="submission" date="2020-11" db="EMBL/GenBank/DDBJ databases">
        <title>Nocardioides cynanchi sp. nov., isolated from soil of rhizosphere of Cynanchum wilfordii.</title>
        <authorList>
            <person name="Lee J.-S."/>
            <person name="Suh M.K."/>
            <person name="Kim J.-S."/>
        </authorList>
    </citation>
    <scope>NUCLEOTIDE SEQUENCE</scope>
    <source>
        <strain evidence="11">KCTC 19276</strain>
    </source>
</reference>
<evidence type="ECO:0000256" key="5">
    <source>
        <dbReference type="ARBA" id="ARBA00023125"/>
    </source>
</evidence>
<evidence type="ECO:0000256" key="3">
    <source>
        <dbReference type="ARBA" id="ARBA00023015"/>
    </source>
</evidence>
<dbReference type="Gene3D" id="1.10.1740.10">
    <property type="match status" value="1"/>
</dbReference>
<comment type="similarity">
    <text evidence="1 7">Belongs to the sigma-70 factor family. ECF subfamily.</text>
</comment>
<keyword evidence="5 7" id="KW-0238">DNA-binding</keyword>
<dbReference type="GO" id="GO:0003677">
    <property type="term" value="F:DNA binding"/>
    <property type="evidence" value="ECO:0007669"/>
    <property type="project" value="UniProtKB-KW"/>
</dbReference>
<comment type="caution">
    <text evidence="11">The sequence shown here is derived from an EMBL/GenBank/DDBJ whole genome shotgun (WGS) entry which is preliminary data.</text>
</comment>
<keyword evidence="6 7" id="KW-0804">Transcription</keyword>
<dbReference type="InterPro" id="IPR039425">
    <property type="entry name" value="RNA_pol_sigma-70-like"/>
</dbReference>
<dbReference type="GO" id="GO:0006352">
    <property type="term" value="P:DNA-templated transcription initiation"/>
    <property type="evidence" value="ECO:0007669"/>
    <property type="project" value="InterPro"/>
</dbReference>
<feature type="compositionally biased region" description="Pro residues" evidence="8">
    <location>
        <begin position="9"/>
        <end position="18"/>
    </location>
</feature>
<evidence type="ECO:0000313" key="11">
    <source>
        <dbReference type="EMBL" id="MBF4767692.1"/>
    </source>
</evidence>
<dbReference type="NCBIfam" id="TIGR02960">
    <property type="entry name" value="SigX5"/>
    <property type="match status" value="1"/>
</dbReference>
<evidence type="ECO:0000256" key="2">
    <source>
        <dbReference type="ARBA" id="ARBA00011344"/>
    </source>
</evidence>
<dbReference type="InterPro" id="IPR007627">
    <property type="entry name" value="RNA_pol_sigma70_r2"/>
</dbReference>
<dbReference type="SUPFAM" id="SSF88946">
    <property type="entry name" value="Sigma2 domain of RNA polymerase sigma factors"/>
    <property type="match status" value="1"/>
</dbReference>
<dbReference type="EMBL" id="JADKPO010000008">
    <property type="protein sequence ID" value="MBF4767692.1"/>
    <property type="molecule type" value="Genomic_DNA"/>
</dbReference>
<dbReference type="InterPro" id="IPR000838">
    <property type="entry name" value="RNA_pol_sigma70_ECF_CS"/>
</dbReference>
<dbReference type="NCBIfam" id="TIGR02937">
    <property type="entry name" value="sigma70-ECF"/>
    <property type="match status" value="1"/>
</dbReference>
<dbReference type="Gene3D" id="1.10.10.10">
    <property type="entry name" value="Winged helix-like DNA-binding domain superfamily/Winged helix DNA-binding domain"/>
    <property type="match status" value="1"/>
</dbReference>
<dbReference type="SUPFAM" id="SSF54427">
    <property type="entry name" value="NTF2-like"/>
    <property type="match status" value="1"/>
</dbReference>
<evidence type="ECO:0000256" key="8">
    <source>
        <dbReference type="SAM" id="MobiDB-lite"/>
    </source>
</evidence>
<dbReference type="CDD" id="cd06171">
    <property type="entry name" value="Sigma70_r4"/>
    <property type="match status" value="1"/>
</dbReference>
<dbReference type="InterPro" id="IPR014284">
    <property type="entry name" value="RNA_pol_sigma-70_dom"/>
</dbReference>
<evidence type="ECO:0000259" key="9">
    <source>
        <dbReference type="Pfam" id="PF04542"/>
    </source>
</evidence>
<gene>
    <name evidence="11" type="ORF">ISU10_07925</name>
</gene>
<dbReference type="PANTHER" id="PTHR43133">
    <property type="entry name" value="RNA POLYMERASE ECF-TYPE SIGMA FACTO"/>
    <property type="match status" value="1"/>
</dbReference>
<dbReference type="AlphaFoldDB" id="A0A930VNA8"/>
<evidence type="ECO:0000256" key="7">
    <source>
        <dbReference type="RuleBase" id="RU000716"/>
    </source>
</evidence>
<evidence type="ECO:0000256" key="6">
    <source>
        <dbReference type="ARBA" id="ARBA00023163"/>
    </source>
</evidence>
<evidence type="ECO:0000259" key="10">
    <source>
        <dbReference type="Pfam" id="PF08281"/>
    </source>
</evidence>
<dbReference type="InterPro" id="IPR013324">
    <property type="entry name" value="RNA_pol_sigma_r3/r4-like"/>
</dbReference>
<dbReference type="Pfam" id="PF04542">
    <property type="entry name" value="Sigma70_r2"/>
    <property type="match status" value="1"/>
</dbReference>
<keyword evidence="3 7" id="KW-0805">Transcription regulation</keyword>
<dbReference type="InterPro" id="IPR013325">
    <property type="entry name" value="RNA_pol_sigma_r2"/>
</dbReference>
<dbReference type="InterPro" id="IPR036388">
    <property type="entry name" value="WH-like_DNA-bd_sf"/>
</dbReference>
<feature type="domain" description="RNA polymerase sigma-70 region 2" evidence="9">
    <location>
        <begin position="67"/>
        <end position="129"/>
    </location>
</feature>
<dbReference type="InterPro" id="IPR014305">
    <property type="entry name" value="RNA_pol_sigma-G_actinobac"/>
</dbReference>
<dbReference type="GO" id="GO:0016987">
    <property type="term" value="F:sigma factor activity"/>
    <property type="evidence" value="ECO:0007669"/>
    <property type="project" value="UniProtKB-KW"/>
</dbReference>
<name>A0A930VNA8_9ACTN</name>
<dbReference type="NCBIfam" id="NF006089">
    <property type="entry name" value="PRK08241.1"/>
    <property type="match status" value="1"/>
</dbReference>
<feature type="region of interest" description="Disordered" evidence="8">
    <location>
        <begin position="1"/>
        <end position="60"/>
    </location>
</feature>
<dbReference type="InterPro" id="IPR032710">
    <property type="entry name" value="NTF2-like_dom_sf"/>
</dbReference>
<evidence type="ECO:0000256" key="1">
    <source>
        <dbReference type="ARBA" id="ARBA00010641"/>
    </source>
</evidence>
<evidence type="ECO:0000256" key="4">
    <source>
        <dbReference type="ARBA" id="ARBA00023082"/>
    </source>
</evidence>
<dbReference type="SUPFAM" id="SSF88659">
    <property type="entry name" value="Sigma3 and sigma4 domains of RNA polymerase sigma factors"/>
    <property type="match status" value="1"/>
</dbReference>
<dbReference type="PANTHER" id="PTHR43133:SF65">
    <property type="entry name" value="ECF RNA POLYMERASE SIGMA FACTOR SIGG"/>
    <property type="match status" value="1"/>
</dbReference>
<dbReference type="GO" id="GO:0006950">
    <property type="term" value="P:response to stress"/>
    <property type="evidence" value="ECO:0007669"/>
    <property type="project" value="UniProtKB-ARBA"/>
</dbReference>
<keyword evidence="12" id="KW-1185">Reference proteome</keyword>
<feature type="compositionally biased region" description="Polar residues" evidence="8">
    <location>
        <begin position="29"/>
        <end position="44"/>
    </location>
</feature>
<comment type="subunit">
    <text evidence="2">Interacts transiently with the RNA polymerase catalytic core formed by RpoA, RpoB, RpoC and RpoZ (2 alpha, 1 beta, 1 beta' and 1 omega subunit) to form the RNA polymerase holoenzyme that can initiate transcription.</text>
</comment>
<organism evidence="11 12">
    <name type="scientific">Nocardioides agariphilus</name>
    <dbReference type="NCBI Taxonomy" id="433664"/>
    <lineage>
        <taxon>Bacteria</taxon>
        <taxon>Bacillati</taxon>
        <taxon>Actinomycetota</taxon>
        <taxon>Actinomycetes</taxon>
        <taxon>Propionibacteriales</taxon>
        <taxon>Nocardioidaceae</taxon>
        <taxon>Nocardioides</taxon>
    </lineage>
</organism>
<accession>A0A930VNA8</accession>